<evidence type="ECO:0000256" key="1">
    <source>
        <dbReference type="SAM" id="MobiDB-lite"/>
    </source>
</evidence>
<evidence type="ECO:0000259" key="2">
    <source>
        <dbReference type="Pfam" id="PF00078"/>
    </source>
</evidence>
<accession>A0AAD8TBP1</accession>
<dbReference type="InterPro" id="IPR043502">
    <property type="entry name" value="DNA/RNA_pol_sf"/>
</dbReference>
<dbReference type="InterPro" id="IPR043128">
    <property type="entry name" value="Rev_trsase/Diguanyl_cyclase"/>
</dbReference>
<feature type="compositionally biased region" description="Basic and acidic residues" evidence="1">
    <location>
        <begin position="406"/>
        <end position="421"/>
    </location>
</feature>
<reference evidence="3" key="1">
    <citation type="submission" date="2023-07" db="EMBL/GenBank/DDBJ databases">
        <title>A chromosome-level genome assembly of Lolium multiflorum.</title>
        <authorList>
            <person name="Chen Y."/>
            <person name="Copetti D."/>
            <person name="Kolliker R."/>
            <person name="Studer B."/>
        </authorList>
    </citation>
    <scope>NUCLEOTIDE SEQUENCE</scope>
    <source>
        <strain evidence="3">02402/16</strain>
        <tissue evidence="3">Leaf</tissue>
    </source>
</reference>
<dbReference type="EMBL" id="JAUUTY010000002">
    <property type="protein sequence ID" value="KAK1679570.1"/>
    <property type="molecule type" value="Genomic_DNA"/>
</dbReference>
<proteinExistence type="predicted"/>
<protein>
    <recommendedName>
        <fullName evidence="2">Reverse transcriptase domain-containing protein</fullName>
    </recommendedName>
</protein>
<comment type="caution">
    <text evidence="3">The sequence shown here is derived from an EMBL/GenBank/DDBJ whole genome shotgun (WGS) entry which is preliminary data.</text>
</comment>
<organism evidence="3 4">
    <name type="scientific">Lolium multiflorum</name>
    <name type="common">Italian ryegrass</name>
    <name type="synonym">Lolium perenne subsp. multiflorum</name>
    <dbReference type="NCBI Taxonomy" id="4521"/>
    <lineage>
        <taxon>Eukaryota</taxon>
        <taxon>Viridiplantae</taxon>
        <taxon>Streptophyta</taxon>
        <taxon>Embryophyta</taxon>
        <taxon>Tracheophyta</taxon>
        <taxon>Spermatophyta</taxon>
        <taxon>Magnoliopsida</taxon>
        <taxon>Liliopsida</taxon>
        <taxon>Poales</taxon>
        <taxon>Poaceae</taxon>
        <taxon>BOP clade</taxon>
        <taxon>Pooideae</taxon>
        <taxon>Poodae</taxon>
        <taxon>Poeae</taxon>
        <taxon>Poeae Chloroplast Group 2 (Poeae type)</taxon>
        <taxon>Loliodinae</taxon>
        <taxon>Loliinae</taxon>
        <taxon>Lolium</taxon>
    </lineage>
</organism>
<dbReference type="SUPFAM" id="SSF56672">
    <property type="entry name" value="DNA/RNA polymerases"/>
    <property type="match status" value="1"/>
</dbReference>
<dbReference type="Proteomes" id="UP001231189">
    <property type="component" value="Unassembled WGS sequence"/>
</dbReference>
<feature type="domain" description="Reverse transcriptase" evidence="2">
    <location>
        <begin position="6"/>
        <end position="66"/>
    </location>
</feature>
<dbReference type="AlphaFoldDB" id="A0AAD8TBP1"/>
<feature type="compositionally biased region" description="Pro residues" evidence="1">
    <location>
        <begin position="355"/>
        <end position="369"/>
    </location>
</feature>
<dbReference type="InterPro" id="IPR000477">
    <property type="entry name" value="RT_dom"/>
</dbReference>
<keyword evidence="4" id="KW-1185">Reference proteome</keyword>
<evidence type="ECO:0000313" key="3">
    <source>
        <dbReference type="EMBL" id="KAK1679570.1"/>
    </source>
</evidence>
<feature type="region of interest" description="Disordered" evidence="1">
    <location>
        <begin position="355"/>
        <end position="421"/>
    </location>
</feature>
<dbReference type="Pfam" id="PF00078">
    <property type="entry name" value="RVT_1"/>
    <property type="match status" value="1"/>
</dbReference>
<gene>
    <name evidence="3" type="ORF">QYE76_040418</name>
</gene>
<name>A0AAD8TBP1_LOLMU</name>
<evidence type="ECO:0000313" key="4">
    <source>
        <dbReference type="Proteomes" id="UP001231189"/>
    </source>
</evidence>
<dbReference type="Gene3D" id="3.30.70.270">
    <property type="match status" value="1"/>
</dbReference>
<sequence>MMQKCLATQIGKTVQVYIDDVVITTKKGSTLIEDLKETFDNLDKFRLKLNPTKCSFGVPAGELLGFLVSARGIEANPEKTQAIQAGEIDNLTVKLGQSILIVLCRFHVDVGIPGVAPHYTPSPTTFTWPSSPTGLNFPSRNLLDSAAGGTFMSITLGAVTKLLDNMMINYSEWHTERTPQGKKLNSVEETSSLSDKIDVIMSMLVNGRSNVDPNNVPLASLVAQEEHVDVNFTKNNNFNNNAYRNNFGNNYRPYPSNNGNGYGNSYNNNRSVTSGLEAILKEFISTQTAFNKSVEEKLGKIDDLASKVNSLAADVDLLKLKVMPSETKDIKSFATANAIQVESVAAATCWASISPRPPPAEPLSPPRPQGRPLNNLSQASRVGGRGELRLKIESLGSPQPTDEETNPYHDSKYKNHPSEAY</sequence>